<dbReference type="GO" id="GO:0000981">
    <property type="term" value="F:DNA-binding transcription factor activity, RNA polymerase II-specific"/>
    <property type="evidence" value="ECO:0007669"/>
    <property type="project" value="InterPro"/>
</dbReference>
<evidence type="ECO:0000256" key="3">
    <source>
        <dbReference type="ARBA" id="ARBA00023163"/>
    </source>
</evidence>
<keyword evidence="4" id="KW-0539">Nucleus</keyword>
<keyword evidence="8" id="KW-1185">Reference proteome</keyword>
<evidence type="ECO:0000256" key="4">
    <source>
        <dbReference type="ARBA" id="ARBA00023242"/>
    </source>
</evidence>
<feature type="domain" description="Zn(2)-C6 fungal-type" evidence="6">
    <location>
        <begin position="14"/>
        <end position="47"/>
    </location>
</feature>
<evidence type="ECO:0000313" key="7">
    <source>
        <dbReference type="EMBL" id="BCS22031.1"/>
    </source>
</evidence>
<evidence type="ECO:0000259" key="6">
    <source>
        <dbReference type="PROSITE" id="PS50048"/>
    </source>
</evidence>
<evidence type="ECO:0000256" key="1">
    <source>
        <dbReference type="ARBA" id="ARBA00023015"/>
    </source>
</evidence>
<accession>A0A7R8AK98</accession>
<dbReference type="Pfam" id="PF00172">
    <property type="entry name" value="Zn_clus"/>
    <property type="match status" value="1"/>
</dbReference>
<dbReference type="Proteomes" id="UP000654913">
    <property type="component" value="Chromosome 3"/>
</dbReference>
<dbReference type="OrthoDB" id="3434319at2759"/>
<dbReference type="InterPro" id="IPR036864">
    <property type="entry name" value="Zn2-C6_fun-type_DNA-bd_sf"/>
</dbReference>
<protein>
    <recommendedName>
        <fullName evidence="6">Zn(2)-C6 fungal-type domain-containing protein</fullName>
    </recommendedName>
</protein>
<sequence>MGLASIHPSQRRFSCEVCRRQKSKCQRIQRNDPKCARCTLLGVECTTGQQKKVGRPKQASVSAQKAPGSKSRSTAKESRTKPLGRQSQQSQQNPPGELQVSPSFLTLPVPALSLGTADAASAWPTIGTNYTHQDSLNWDIANVFDDSSPLSNLDSALNVITADTQLLDTADNNIYFAPPGPESAMGGIDSSDAMAKLSQINLDLHIRVVAATDMNRTILGLNDLLYQESPLFIDNYTVAELMLKTSQDFLQILTQLLNSQQRLQSYQNSHHSSTSTFSFVSPSQPLFAPLALTITSIFTQLIFLCELYLEHLTTRIERLSADPIAPIPGITFGGLPLAEPCMQGMFFSNFVVHLLERMERALGISEISGGGGLLSARQIDVLWSELDGGAGVSPGHGALRPGQVKKGLGRVARQLALVNKWLHS</sequence>
<feature type="region of interest" description="Disordered" evidence="5">
    <location>
        <begin position="49"/>
        <end position="102"/>
    </location>
</feature>
<keyword evidence="3" id="KW-0804">Transcription</keyword>
<organism evidence="7 8">
    <name type="scientific">Aspergillus puulaauensis</name>
    <dbReference type="NCBI Taxonomy" id="1220207"/>
    <lineage>
        <taxon>Eukaryota</taxon>
        <taxon>Fungi</taxon>
        <taxon>Dikarya</taxon>
        <taxon>Ascomycota</taxon>
        <taxon>Pezizomycotina</taxon>
        <taxon>Eurotiomycetes</taxon>
        <taxon>Eurotiomycetidae</taxon>
        <taxon>Eurotiales</taxon>
        <taxon>Aspergillaceae</taxon>
        <taxon>Aspergillus</taxon>
    </lineage>
</organism>
<dbReference type="AlphaFoldDB" id="A0A7R8AK98"/>
<feature type="compositionally biased region" description="Polar residues" evidence="5">
    <location>
        <begin position="85"/>
        <end position="102"/>
    </location>
</feature>
<keyword evidence="1" id="KW-0805">Transcription regulation</keyword>
<dbReference type="SMART" id="SM00066">
    <property type="entry name" value="GAL4"/>
    <property type="match status" value="1"/>
</dbReference>
<proteinExistence type="predicted"/>
<dbReference type="PROSITE" id="PS50048">
    <property type="entry name" value="ZN2_CY6_FUNGAL_2"/>
    <property type="match status" value="1"/>
</dbReference>
<dbReference type="EMBL" id="AP024445">
    <property type="protein sequence ID" value="BCS22031.1"/>
    <property type="molecule type" value="Genomic_DNA"/>
</dbReference>
<evidence type="ECO:0000313" key="8">
    <source>
        <dbReference type="Proteomes" id="UP000654913"/>
    </source>
</evidence>
<name>A0A7R8AK98_9EURO</name>
<evidence type="ECO:0000256" key="5">
    <source>
        <dbReference type="SAM" id="MobiDB-lite"/>
    </source>
</evidence>
<dbReference type="GO" id="GO:0008270">
    <property type="term" value="F:zinc ion binding"/>
    <property type="evidence" value="ECO:0007669"/>
    <property type="project" value="InterPro"/>
</dbReference>
<dbReference type="Gene3D" id="4.10.240.10">
    <property type="entry name" value="Zn(2)-C6 fungal-type DNA-binding domain"/>
    <property type="match status" value="1"/>
</dbReference>
<dbReference type="GO" id="GO:0003677">
    <property type="term" value="F:DNA binding"/>
    <property type="evidence" value="ECO:0007669"/>
    <property type="project" value="UniProtKB-KW"/>
</dbReference>
<dbReference type="PROSITE" id="PS00463">
    <property type="entry name" value="ZN2_CY6_FUNGAL_1"/>
    <property type="match status" value="1"/>
</dbReference>
<reference evidence="7" key="1">
    <citation type="submission" date="2021-01" db="EMBL/GenBank/DDBJ databases">
        <authorList>
            <consortium name="Aspergillus puulaauensis MK2 genome sequencing consortium"/>
            <person name="Kazuki M."/>
            <person name="Futagami T."/>
        </authorList>
    </citation>
    <scope>NUCLEOTIDE SEQUENCE</scope>
    <source>
        <strain evidence="7">MK2</strain>
    </source>
</reference>
<dbReference type="KEGG" id="apuu:APUU_30256A"/>
<dbReference type="CDD" id="cd00067">
    <property type="entry name" value="GAL4"/>
    <property type="match status" value="1"/>
</dbReference>
<evidence type="ECO:0000256" key="2">
    <source>
        <dbReference type="ARBA" id="ARBA00023125"/>
    </source>
</evidence>
<gene>
    <name evidence="7" type="ORF">APUU_30256A</name>
</gene>
<dbReference type="RefSeq" id="XP_041554225.1">
    <property type="nucleotide sequence ID" value="XM_041701328.1"/>
</dbReference>
<keyword evidence="2" id="KW-0238">DNA-binding</keyword>
<dbReference type="SUPFAM" id="SSF57701">
    <property type="entry name" value="Zn2/Cys6 DNA-binding domain"/>
    <property type="match status" value="1"/>
</dbReference>
<reference evidence="7" key="2">
    <citation type="submission" date="2021-02" db="EMBL/GenBank/DDBJ databases">
        <title>Aspergillus puulaauensis MK2 genome sequence.</title>
        <authorList>
            <person name="Futagami T."/>
            <person name="Mori K."/>
            <person name="Kadooka C."/>
            <person name="Tanaka T."/>
        </authorList>
    </citation>
    <scope>NUCLEOTIDE SEQUENCE</scope>
    <source>
        <strain evidence="7">MK2</strain>
    </source>
</reference>
<dbReference type="GeneID" id="64972036"/>
<dbReference type="InterPro" id="IPR001138">
    <property type="entry name" value="Zn2Cys6_DnaBD"/>
</dbReference>